<dbReference type="EMBL" id="QVIA01000011">
    <property type="protein sequence ID" value="RGC31856.1"/>
    <property type="molecule type" value="Genomic_DNA"/>
</dbReference>
<sequence length="222" mass="25339">MKKISPSMMCVEIDKLNDYLKIFEEEKIEYLHIDIMDGEYVPNYTLGTDYVRQLRKTTDIPLDVHLMINNPERKITWFDFQEGEYVSVHAESTQHLQKALQAIRATGAKPMVAINPSTRVEELQYVLDDMDGLLVMTVNPGFAGQKAIPQTIQKIEDCRNYLDERGYQHIEIEVDGNVSYELAGEMSKKHADIFVAGSSSFMNGIDGMREGIQLMRRVIAVS</sequence>
<dbReference type="CDD" id="cd00429">
    <property type="entry name" value="RPE"/>
    <property type="match status" value="1"/>
</dbReference>
<dbReference type="GO" id="GO:0005975">
    <property type="term" value="P:carbohydrate metabolic process"/>
    <property type="evidence" value="ECO:0007669"/>
    <property type="project" value="InterPro"/>
</dbReference>
<keyword evidence="1" id="KW-0479">Metal-binding</keyword>
<dbReference type="AlphaFoldDB" id="A0A3E2WX10"/>
<dbReference type="GeneID" id="93332518"/>
<dbReference type="GO" id="GO:0004750">
    <property type="term" value="F:D-ribulose-phosphate 3-epimerase activity"/>
    <property type="evidence" value="ECO:0007669"/>
    <property type="project" value="UniProtKB-EC"/>
</dbReference>
<dbReference type="Gene3D" id="3.20.20.70">
    <property type="entry name" value="Aldolase class I"/>
    <property type="match status" value="1"/>
</dbReference>
<evidence type="ECO:0000313" key="3">
    <source>
        <dbReference type="EMBL" id="RGC31856.1"/>
    </source>
</evidence>
<dbReference type="Proteomes" id="UP000261111">
    <property type="component" value="Unassembled WGS sequence"/>
</dbReference>
<keyword evidence="2 3" id="KW-0413">Isomerase</keyword>
<dbReference type="InterPro" id="IPR011060">
    <property type="entry name" value="RibuloseP-bd_barrel"/>
</dbReference>
<dbReference type="EC" id="5.1.3.1" evidence="3"/>
<protein>
    <submittedName>
        <fullName evidence="3">Ribulose-phosphate 3-epimerase</fullName>
        <ecNumber evidence="3">5.1.3.1</ecNumber>
    </submittedName>
</protein>
<organism evidence="3 4">
    <name type="scientific">Hungatella hathewayi</name>
    <dbReference type="NCBI Taxonomy" id="154046"/>
    <lineage>
        <taxon>Bacteria</taxon>
        <taxon>Bacillati</taxon>
        <taxon>Bacillota</taxon>
        <taxon>Clostridia</taxon>
        <taxon>Lachnospirales</taxon>
        <taxon>Lachnospiraceae</taxon>
        <taxon>Hungatella</taxon>
    </lineage>
</organism>
<dbReference type="Pfam" id="PF00834">
    <property type="entry name" value="Ribul_P_3_epim"/>
    <property type="match status" value="1"/>
</dbReference>
<comment type="caution">
    <text evidence="3">The sequence shown here is derived from an EMBL/GenBank/DDBJ whole genome shotgun (WGS) entry which is preliminary data.</text>
</comment>
<dbReference type="GO" id="GO:0046872">
    <property type="term" value="F:metal ion binding"/>
    <property type="evidence" value="ECO:0007669"/>
    <property type="project" value="UniProtKB-KW"/>
</dbReference>
<dbReference type="InterPro" id="IPR013785">
    <property type="entry name" value="Aldolase_TIM"/>
</dbReference>
<dbReference type="SUPFAM" id="SSF51366">
    <property type="entry name" value="Ribulose-phoshate binding barrel"/>
    <property type="match status" value="1"/>
</dbReference>
<dbReference type="NCBIfam" id="NF004076">
    <property type="entry name" value="PRK05581.1-4"/>
    <property type="match status" value="1"/>
</dbReference>
<evidence type="ECO:0000256" key="1">
    <source>
        <dbReference type="ARBA" id="ARBA00022723"/>
    </source>
</evidence>
<dbReference type="InterPro" id="IPR000056">
    <property type="entry name" value="Ribul_P_3_epim-like"/>
</dbReference>
<reference evidence="3 4" key="1">
    <citation type="submission" date="2018-08" db="EMBL/GenBank/DDBJ databases">
        <title>A genome reference for cultivated species of the human gut microbiota.</title>
        <authorList>
            <person name="Zou Y."/>
            <person name="Xue W."/>
            <person name="Luo G."/>
        </authorList>
    </citation>
    <scope>NUCLEOTIDE SEQUENCE [LARGE SCALE GENOMIC DNA]</scope>
    <source>
        <strain evidence="3 4">AF19-21</strain>
    </source>
</reference>
<evidence type="ECO:0000313" key="4">
    <source>
        <dbReference type="Proteomes" id="UP000261111"/>
    </source>
</evidence>
<proteinExistence type="predicted"/>
<evidence type="ECO:0000256" key="2">
    <source>
        <dbReference type="ARBA" id="ARBA00023235"/>
    </source>
</evidence>
<dbReference type="PROSITE" id="PS01085">
    <property type="entry name" value="RIBUL_P_3_EPIMER_1"/>
    <property type="match status" value="1"/>
</dbReference>
<name>A0A3E2WX10_9FIRM</name>
<gene>
    <name evidence="3" type="ORF">DWX41_11560</name>
</gene>
<dbReference type="PANTHER" id="PTHR11749">
    <property type="entry name" value="RIBULOSE-5-PHOSPHATE-3-EPIMERASE"/>
    <property type="match status" value="1"/>
</dbReference>
<accession>A0A3E2WX10</accession>
<dbReference type="RefSeq" id="WP_025654568.1">
    <property type="nucleotide sequence ID" value="NZ_QVIA01000011.1"/>
</dbReference>